<dbReference type="RefSeq" id="WP_184802613.1">
    <property type="nucleotide sequence ID" value="NZ_JACHMY010000001.1"/>
</dbReference>
<dbReference type="EMBL" id="JACHMY010000001">
    <property type="protein sequence ID" value="MBB5840335.1"/>
    <property type="molecule type" value="Genomic_DNA"/>
</dbReference>
<comment type="caution">
    <text evidence="1">The sequence shown here is derived from an EMBL/GenBank/DDBJ whole genome shotgun (WGS) entry which is preliminary data.</text>
</comment>
<name>A0A7W9JE69_9ACTN</name>
<protein>
    <submittedName>
        <fullName evidence="1">Uncharacterized protein</fullName>
    </submittedName>
</protein>
<keyword evidence="2" id="KW-1185">Reference proteome</keyword>
<sequence>MTPLDHAKSDLAERAGVTVDEITLVSSEEVTWPDSSLGCPQPGMMYAQVLTSGSRIILSAGGRTYEYHSGGQRPPFLCETP</sequence>
<accession>A0A7W9JE69</accession>
<reference evidence="1 2" key="1">
    <citation type="submission" date="2020-08" db="EMBL/GenBank/DDBJ databases">
        <title>Sequencing the genomes of 1000 actinobacteria strains.</title>
        <authorList>
            <person name="Klenk H.-P."/>
        </authorList>
    </citation>
    <scope>NUCLEOTIDE SEQUENCE [LARGE SCALE GENOMIC DNA]</scope>
    <source>
        <strain evidence="1 2">DSM 28967</strain>
    </source>
</reference>
<dbReference type="AlphaFoldDB" id="A0A7W9JE69"/>
<organism evidence="1 2">
    <name type="scientific">Kribbella italica</name>
    <dbReference type="NCBI Taxonomy" id="1540520"/>
    <lineage>
        <taxon>Bacteria</taxon>
        <taxon>Bacillati</taxon>
        <taxon>Actinomycetota</taxon>
        <taxon>Actinomycetes</taxon>
        <taxon>Propionibacteriales</taxon>
        <taxon>Kribbellaceae</taxon>
        <taxon>Kribbella</taxon>
    </lineage>
</organism>
<evidence type="ECO:0000313" key="2">
    <source>
        <dbReference type="Proteomes" id="UP000549971"/>
    </source>
</evidence>
<proteinExistence type="predicted"/>
<gene>
    <name evidence="1" type="ORF">HDA39_007069</name>
</gene>
<evidence type="ECO:0000313" key="1">
    <source>
        <dbReference type="EMBL" id="MBB5840335.1"/>
    </source>
</evidence>
<dbReference type="Proteomes" id="UP000549971">
    <property type="component" value="Unassembled WGS sequence"/>
</dbReference>